<evidence type="ECO:0000259" key="1">
    <source>
        <dbReference type="Pfam" id="PF10441"/>
    </source>
</evidence>
<dbReference type="GO" id="GO:0042254">
    <property type="term" value="P:ribosome biogenesis"/>
    <property type="evidence" value="ECO:0007669"/>
    <property type="project" value="TreeGrafter"/>
</dbReference>
<dbReference type="Pfam" id="PF10441">
    <property type="entry name" value="Urb2"/>
    <property type="match status" value="1"/>
</dbReference>
<reference evidence="2" key="2">
    <citation type="submission" date="2025-09" db="UniProtKB">
        <authorList>
            <consortium name="Ensembl"/>
        </authorList>
    </citation>
    <scope>IDENTIFICATION</scope>
</reference>
<organism evidence="2 3">
    <name type="scientific">Oncorhynchus kisutch</name>
    <name type="common">Coho salmon</name>
    <name type="synonym">Salmo kisutch</name>
    <dbReference type="NCBI Taxonomy" id="8019"/>
    <lineage>
        <taxon>Eukaryota</taxon>
        <taxon>Metazoa</taxon>
        <taxon>Chordata</taxon>
        <taxon>Craniata</taxon>
        <taxon>Vertebrata</taxon>
        <taxon>Euteleostomi</taxon>
        <taxon>Actinopterygii</taxon>
        <taxon>Neopterygii</taxon>
        <taxon>Teleostei</taxon>
        <taxon>Protacanthopterygii</taxon>
        <taxon>Salmoniformes</taxon>
        <taxon>Salmonidae</taxon>
        <taxon>Salmoninae</taxon>
        <taxon>Oncorhynchus</taxon>
    </lineage>
</organism>
<accession>A0A8C7F867</accession>
<protein>
    <submittedName>
        <fullName evidence="2">URB2 ribosome biogenesis homolog</fullName>
    </submittedName>
</protein>
<dbReference type="GeneTree" id="ENSGT00390000009258"/>
<keyword evidence="3" id="KW-1185">Reference proteome</keyword>
<dbReference type="Ensembl" id="ENSOKIT00005022282.1">
    <property type="protein sequence ID" value="ENSOKIP00005020940.1"/>
    <property type="gene ID" value="ENSOKIG00005009245.1"/>
</dbReference>
<name>A0A8C7F867_ONCKI</name>
<dbReference type="InterPro" id="IPR018849">
    <property type="entry name" value="Urb2/Npa2_C"/>
</dbReference>
<reference evidence="2" key="1">
    <citation type="submission" date="2025-08" db="UniProtKB">
        <authorList>
            <consortium name="Ensembl"/>
        </authorList>
    </citation>
    <scope>IDENTIFICATION</scope>
</reference>
<proteinExistence type="predicted"/>
<evidence type="ECO:0000313" key="3">
    <source>
        <dbReference type="Proteomes" id="UP000694557"/>
    </source>
</evidence>
<dbReference type="Proteomes" id="UP000694557">
    <property type="component" value="Unassembled WGS sequence"/>
</dbReference>
<dbReference type="PANTHER" id="PTHR15682:SF2">
    <property type="entry name" value="UNHEALTHY RIBOSOME BIOGENESIS PROTEIN 2 HOMOLOG"/>
    <property type="match status" value="1"/>
</dbReference>
<evidence type="ECO:0000313" key="2">
    <source>
        <dbReference type="Ensembl" id="ENSOKIP00005020940.1"/>
    </source>
</evidence>
<dbReference type="PANTHER" id="PTHR15682">
    <property type="entry name" value="UNHEALTHY RIBOSOME BIOGENESIS PROTEIN 2 HOMOLOG"/>
    <property type="match status" value="1"/>
</dbReference>
<dbReference type="GO" id="GO:0005730">
    <property type="term" value="C:nucleolus"/>
    <property type="evidence" value="ECO:0007669"/>
    <property type="project" value="TreeGrafter"/>
</dbReference>
<dbReference type="InterPro" id="IPR052609">
    <property type="entry name" value="Ribosome_Biogenesis_Reg"/>
</dbReference>
<feature type="domain" description="Nucleolar 27S pre-rRNA processing Urb2/Npa2 C-terminal" evidence="1">
    <location>
        <begin position="1371"/>
        <end position="1567"/>
    </location>
</feature>
<gene>
    <name evidence="2" type="primary">URB2</name>
    <name evidence="2" type="synonym">urb2</name>
</gene>
<sequence>MTVRLLYIASHMTHYLKARPNFVNGLAYLRNLPLSVYLFQSGQASDMAAMYSGIHLKLKNPKTPWVDKLKLARFAWISSQCLLPNKEQVLFDWISHALTGFYSKKVELPQVVVEGLWIYLDDILHSKKLHSVLSQGKTISLRLAVAQVIIERIQEFSSGTSSASVSTVLSCCQGILSSSVLSVTFTTKYELLVELLAKLCTLGCSKLSQQHATDPLTPQVFEVLLLTLSSYLAVQKQQANANRVFAQVTTHLLQHLLLLRHLLTSRAWMAEDDSRVRQHLSRDIRGKVDTILQSALFLPDHLQAYREELLSKQEPGMKKGAVGKSLLSPVNSILSKICAQGYCDTDLHFAVRSSSLPLLFKFSLDAYCKGGDNKVLCFHMLTQLIAALDFTNEVTLKDLFDGENWSLALLALENLLNLCLTADIYNVVADRIKYEEVQLIFYRKVVRLLFDNAQPSISAWYRCLKALLSLNHLIIEPDLDELLSAGWIDSDCTEPRVRKAREALISSVLQIYAKLRQLPKLFEELLAVICRPAMDELRQPVLPEAVHRTLSTCLLDNPTSQTLEICCLILENVTSYVLPDLEGNEDMSLKLFSLSVLLYSVLFSLKTLDNSTPVPVVRQTQALMEKMLQVVKPVLQLAEGQAPDVPGCQKVQDAGLLLKYTWVEVDTLFQIHCTKYTSPADPASVNILDDIGILLSGVTATGEDQASPIGQHCSPMTHLLQKLLTLQQMKKVILSNELLAQTRASDVLRRAAQYIVGRGDPQLCQQSDQLWDRQVSSVDASTYPVAHWYLVTTNLPMISPFLTEDEVCHIADVLLSSLLQKTPDDTTERLSVSLISKDLLESLVLVELPTIYSAVVRCVTQRIVGILSGIPDMASVCPALMKLSEVSCLTAGDKGSAVTQSDGDVTETHSALKRLESIAQHILNSSTTGASITLSQSQADNLLSLLQVTNALNPDGMSSEDFSGLFLLLFLMVTDTQLHNDVKPAVTIHLLNQLFSLMGLLLAGNNSHHVLKIVHGSSLLEASLTALFSHSNKGLFQTVDSSAWLTFLKTVQDFIQSLILLIIHRKSSVRLNLEKFTNYLVNSEVAVMALSSLPGNIETGGLFAVQLLLASMNTLCQAMTSSLRTTKQLDETLSQLLGKTTAVMGPAIQASLRAQTGSLLGQAFSVDLVTGMVRSELACACHQDEPSEGITQESLSHMGMYRNFSQQILRELCPSQRPMDFLVSSLHFLSAYYAAAEMTKALGQEELFVAILQNVHKLLAAPWLLVSEVRSLEEPVKELLDQLLVRSTPEQFHLLLLLLRDGLDTSKFRSGCHREVLSTVTITKLLASGLLPETCLKAFWLIAPQIISALVFLVKEAGKEPTLTAALTVPVLYTLTAMLRQGEWMLSNPHHVTMVLGALQFVPLEHLTMEVYHATFEAIHEALFAVIHCHPQVMLKAAPSFLNCFYRLVVSIMHEGRQKGEAERAPEIDAEVLLKCARLVERMYSHIATTAEGFTILSSFMVAQYVSELQKVTLQPDIKNHLTEGVYRILDLCVEQDVKFLNTTLQMGVREVFNDLYGSYTHYHKTQRQGEEKYTA</sequence>